<gene>
    <name evidence="2" type="ORF">ACFQZS_00540</name>
</gene>
<reference evidence="3" key="1">
    <citation type="journal article" date="2019" name="Int. J. Syst. Evol. Microbiol.">
        <title>The Global Catalogue of Microorganisms (GCM) 10K type strain sequencing project: providing services to taxonomists for standard genome sequencing and annotation.</title>
        <authorList>
            <consortium name="The Broad Institute Genomics Platform"/>
            <consortium name="The Broad Institute Genome Sequencing Center for Infectious Disease"/>
            <person name="Wu L."/>
            <person name="Ma J."/>
        </authorList>
    </citation>
    <scope>NUCLEOTIDE SEQUENCE [LARGE SCALE GENOMIC DNA]</scope>
    <source>
        <strain evidence="3">CCUG 63418</strain>
    </source>
</reference>
<evidence type="ECO:0000313" key="3">
    <source>
        <dbReference type="Proteomes" id="UP001596958"/>
    </source>
</evidence>
<keyword evidence="1" id="KW-0472">Membrane</keyword>
<protein>
    <recommendedName>
        <fullName evidence="4">DoxX protein</fullName>
    </recommendedName>
</protein>
<dbReference type="RefSeq" id="WP_377096077.1">
    <property type="nucleotide sequence ID" value="NZ_JBHTHU010000001.1"/>
</dbReference>
<feature type="transmembrane region" description="Helical" evidence="1">
    <location>
        <begin position="101"/>
        <end position="120"/>
    </location>
</feature>
<accession>A0ABW2YQL1</accession>
<dbReference type="EMBL" id="JBHTHU010000001">
    <property type="protein sequence ID" value="MFD0748607.1"/>
    <property type="molecule type" value="Genomic_DNA"/>
</dbReference>
<keyword evidence="3" id="KW-1185">Reference proteome</keyword>
<comment type="caution">
    <text evidence="2">The sequence shown here is derived from an EMBL/GenBank/DDBJ whole genome shotgun (WGS) entry which is preliminary data.</text>
</comment>
<keyword evidence="1" id="KW-0812">Transmembrane</keyword>
<sequence>MKTATLIARVLLGLIFLLFGLNFFFPFIPMAQPKMSDAATAFSGGLFGSGYFFQYMKVLEILSGLALLVNRFTAFFLLVLLPISLNIFLFHAVLAPSGVPIGAGVILLNLFLCVAYFKYYKQVFTFEPKI</sequence>
<feature type="transmembrane region" description="Helical" evidence="1">
    <location>
        <begin position="48"/>
        <end position="68"/>
    </location>
</feature>
<feature type="transmembrane region" description="Helical" evidence="1">
    <location>
        <begin position="7"/>
        <end position="28"/>
    </location>
</feature>
<evidence type="ECO:0000256" key="1">
    <source>
        <dbReference type="SAM" id="Phobius"/>
    </source>
</evidence>
<evidence type="ECO:0000313" key="2">
    <source>
        <dbReference type="EMBL" id="MFD0748607.1"/>
    </source>
</evidence>
<name>A0ABW2YQL1_9SPHI</name>
<dbReference type="Proteomes" id="UP001596958">
    <property type="component" value="Unassembled WGS sequence"/>
</dbReference>
<organism evidence="2 3">
    <name type="scientific">Mucilaginibacter calamicampi</name>
    <dbReference type="NCBI Taxonomy" id="1302352"/>
    <lineage>
        <taxon>Bacteria</taxon>
        <taxon>Pseudomonadati</taxon>
        <taxon>Bacteroidota</taxon>
        <taxon>Sphingobacteriia</taxon>
        <taxon>Sphingobacteriales</taxon>
        <taxon>Sphingobacteriaceae</taxon>
        <taxon>Mucilaginibacter</taxon>
    </lineage>
</organism>
<evidence type="ECO:0008006" key="4">
    <source>
        <dbReference type="Google" id="ProtNLM"/>
    </source>
</evidence>
<keyword evidence="1" id="KW-1133">Transmembrane helix</keyword>
<proteinExistence type="predicted"/>
<feature type="transmembrane region" description="Helical" evidence="1">
    <location>
        <begin position="75"/>
        <end position="95"/>
    </location>
</feature>